<dbReference type="SMART" id="SM00239">
    <property type="entry name" value="C2"/>
    <property type="match status" value="1"/>
</dbReference>
<name>A0A9W6XAV0_9STRA</name>
<feature type="domain" description="C2" evidence="3">
    <location>
        <begin position="19"/>
        <end position="146"/>
    </location>
</feature>
<evidence type="ECO:0000313" key="4">
    <source>
        <dbReference type="EMBL" id="GMF34886.1"/>
    </source>
</evidence>
<reference evidence="4" key="1">
    <citation type="submission" date="2023-04" db="EMBL/GenBank/DDBJ databases">
        <title>Phytophthora fragariaefolia NBRC 109709.</title>
        <authorList>
            <person name="Ichikawa N."/>
            <person name="Sato H."/>
            <person name="Tonouchi N."/>
        </authorList>
    </citation>
    <scope>NUCLEOTIDE SEQUENCE</scope>
    <source>
        <strain evidence="4">NBRC 109709</strain>
    </source>
</reference>
<dbReference type="GO" id="GO:0005509">
    <property type="term" value="F:calcium ion binding"/>
    <property type="evidence" value="ECO:0007669"/>
    <property type="project" value="TreeGrafter"/>
</dbReference>
<proteinExistence type="predicted"/>
<organism evidence="4 5">
    <name type="scientific">Phytophthora fragariaefolia</name>
    <dbReference type="NCBI Taxonomy" id="1490495"/>
    <lineage>
        <taxon>Eukaryota</taxon>
        <taxon>Sar</taxon>
        <taxon>Stramenopiles</taxon>
        <taxon>Oomycota</taxon>
        <taxon>Peronosporomycetes</taxon>
        <taxon>Peronosporales</taxon>
        <taxon>Peronosporaceae</taxon>
        <taxon>Phytophthora</taxon>
    </lineage>
</organism>
<dbReference type="GO" id="GO:0016020">
    <property type="term" value="C:membrane"/>
    <property type="evidence" value="ECO:0007669"/>
    <property type="project" value="TreeGrafter"/>
</dbReference>
<dbReference type="Proteomes" id="UP001165121">
    <property type="component" value="Unassembled WGS sequence"/>
</dbReference>
<evidence type="ECO:0000259" key="3">
    <source>
        <dbReference type="PROSITE" id="PS50004"/>
    </source>
</evidence>
<evidence type="ECO:0000313" key="5">
    <source>
        <dbReference type="Proteomes" id="UP001165121"/>
    </source>
</evidence>
<sequence length="175" mass="18895">MGQAPSTTSAPPALTYSTPTLFPMPSDESDLPEGAVLDVELEIVSAKNIVAGDYLGVTALMKGQLSSSDAYAIIEVDGKKVAWTHPVFSTLEPVWNETFYFKNVRPDSLCKLYLFDKDVNKDDELGETQFTAVNTDGAVSTFELAISLNGRNAGTIVIKVGEQVLQNFQLPLSTS</sequence>
<dbReference type="SUPFAM" id="SSF49562">
    <property type="entry name" value="C2 domain (Calcium/lipid-binding domain, CaLB)"/>
    <property type="match status" value="1"/>
</dbReference>
<comment type="caution">
    <text evidence="4">The sequence shown here is derived from an EMBL/GenBank/DDBJ whole genome shotgun (WGS) entry which is preliminary data.</text>
</comment>
<dbReference type="InterPro" id="IPR000008">
    <property type="entry name" value="C2_dom"/>
</dbReference>
<dbReference type="OrthoDB" id="73919at2759"/>
<gene>
    <name evidence="4" type="ORF">Pfra01_000908700</name>
</gene>
<evidence type="ECO:0000256" key="1">
    <source>
        <dbReference type="ARBA" id="ARBA00022723"/>
    </source>
</evidence>
<protein>
    <submittedName>
        <fullName evidence="4">Unnamed protein product</fullName>
    </submittedName>
</protein>
<evidence type="ECO:0000256" key="2">
    <source>
        <dbReference type="ARBA" id="ARBA00022837"/>
    </source>
</evidence>
<accession>A0A9W6XAV0</accession>
<dbReference type="CDD" id="cd00030">
    <property type="entry name" value="C2"/>
    <property type="match status" value="1"/>
</dbReference>
<dbReference type="Gene3D" id="2.60.40.150">
    <property type="entry name" value="C2 domain"/>
    <property type="match status" value="1"/>
</dbReference>
<dbReference type="EMBL" id="BSXT01000836">
    <property type="protein sequence ID" value="GMF34886.1"/>
    <property type="molecule type" value="Genomic_DNA"/>
</dbReference>
<keyword evidence="2" id="KW-0106">Calcium</keyword>
<dbReference type="PANTHER" id="PTHR45911:SF4">
    <property type="entry name" value="MULTIPLE C2 AND TRANSMEMBRANE DOMAIN-CONTAINING PROTEIN"/>
    <property type="match status" value="1"/>
</dbReference>
<keyword evidence="5" id="KW-1185">Reference proteome</keyword>
<dbReference type="AlphaFoldDB" id="A0A9W6XAV0"/>
<dbReference type="PROSITE" id="PS50004">
    <property type="entry name" value="C2"/>
    <property type="match status" value="1"/>
</dbReference>
<keyword evidence="1" id="KW-0479">Metal-binding</keyword>
<dbReference type="InterPro" id="IPR035892">
    <property type="entry name" value="C2_domain_sf"/>
</dbReference>
<dbReference type="Pfam" id="PF00168">
    <property type="entry name" value="C2"/>
    <property type="match status" value="1"/>
</dbReference>
<dbReference type="PANTHER" id="PTHR45911">
    <property type="entry name" value="C2 DOMAIN-CONTAINING PROTEIN"/>
    <property type="match status" value="1"/>
</dbReference>